<feature type="transmembrane region" description="Helical" evidence="15">
    <location>
        <begin position="105"/>
        <end position="128"/>
    </location>
</feature>
<keyword evidence="3" id="KW-0444">Lipid biosynthesis</keyword>
<evidence type="ECO:0000256" key="4">
    <source>
        <dbReference type="ARBA" id="ARBA00022679"/>
    </source>
</evidence>
<dbReference type="EC" id="2.7.8.41" evidence="13"/>
<keyword evidence="10 15" id="KW-0472">Membrane</keyword>
<keyword evidence="6" id="KW-0999">Mitochondrion inner membrane</keyword>
<evidence type="ECO:0000256" key="15">
    <source>
        <dbReference type="SAM" id="Phobius"/>
    </source>
</evidence>
<dbReference type="InterPro" id="IPR000462">
    <property type="entry name" value="CDP-OH_P_trans"/>
</dbReference>
<keyword evidence="7 15" id="KW-1133">Transmembrane helix</keyword>
<evidence type="ECO:0000256" key="13">
    <source>
        <dbReference type="ARBA" id="ARBA00039001"/>
    </source>
</evidence>
<reference evidence="16" key="1">
    <citation type="submission" date="2022-01" db="EMBL/GenBank/DDBJ databases">
        <authorList>
            <person name="King R."/>
        </authorList>
    </citation>
    <scope>NUCLEOTIDE SEQUENCE</scope>
</reference>
<dbReference type="GO" id="GO:0043337">
    <property type="term" value="F:cardiolipin synthase (CMP-forming)"/>
    <property type="evidence" value="ECO:0007669"/>
    <property type="project" value="UniProtKB-EC"/>
</dbReference>
<gene>
    <name evidence="16" type="ORF">NEZAVI_LOCUS4731</name>
</gene>
<dbReference type="Gene3D" id="1.20.120.1760">
    <property type="match status" value="1"/>
</dbReference>
<accession>A0A9P0E5A9</accession>
<dbReference type="InterPro" id="IPR043130">
    <property type="entry name" value="CDP-OH_PTrfase_TM_dom"/>
</dbReference>
<organism evidence="16 17">
    <name type="scientific">Nezara viridula</name>
    <name type="common">Southern green stink bug</name>
    <name type="synonym">Cimex viridulus</name>
    <dbReference type="NCBI Taxonomy" id="85310"/>
    <lineage>
        <taxon>Eukaryota</taxon>
        <taxon>Metazoa</taxon>
        <taxon>Ecdysozoa</taxon>
        <taxon>Arthropoda</taxon>
        <taxon>Hexapoda</taxon>
        <taxon>Insecta</taxon>
        <taxon>Pterygota</taxon>
        <taxon>Neoptera</taxon>
        <taxon>Paraneoptera</taxon>
        <taxon>Hemiptera</taxon>
        <taxon>Heteroptera</taxon>
        <taxon>Panheteroptera</taxon>
        <taxon>Pentatomomorpha</taxon>
        <taxon>Pentatomoidea</taxon>
        <taxon>Pentatomidae</taxon>
        <taxon>Pentatominae</taxon>
        <taxon>Nezara</taxon>
    </lineage>
</organism>
<evidence type="ECO:0000256" key="5">
    <source>
        <dbReference type="ARBA" id="ARBA00022692"/>
    </source>
</evidence>
<dbReference type="AlphaFoldDB" id="A0A9P0E5A9"/>
<comment type="subcellular location">
    <subcellularLocation>
        <location evidence="1">Mitochondrion inner membrane</location>
        <topology evidence="1">Multi-pass membrane protein</topology>
    </subcellularLocation>
</comment>
<keyword evidence="5 15" id="KW-0812">Transmembrane</keyword>
<evidence type="ECO:0000256" key="8">
    <source>
        <dbReference type="ARBA" id="ARBA00023098"/>
    </source>
</evidence>
<keyword evidence="12" id="KW-1208">Phospholipid metabolism</keyword>
<evidence type="ECO:0000256" key="3">
    <source>
        <dbReference type="ARBA" id="ARBA00022516"/>
    </source>
</evidence>
<dbReference type="GO" id="GO:0032049">
    <property type="term" value="P:cardiolipin biosynthetic process"/>
    <property type="evidence" value="ECO:0007669"/>
    <property type="project" value="TreeGrafter"/>
</dbReference>
<dbReference type="FunFam" id="1.20.120.1760:FF:000005">
    <property type="entry name" value="Cardiolipin synthase 1"/>
    <property type="match status" value="1"/>
</dbReference>
<dbReference type="Proteomes" id="UP001152798">
    <property type="component" value="Chromosome 2"/>
</dbReference>
<evidence type="ECO:0000313" key="16">
    <source>
        <dbReference type="EMBL" id="CAH1394194.1"/>
    </source>
</evidence>
<evidence type="ECO:0000256" key="7">
    <source>
        <dbReference type="ARBA" id="ARBA00022989"/>
    </source>
</evidence>
<comment type="similarity">
    <text evidence="2">Belongs to the CDP-alcohol phosphatidyltransferase class-I family.</text>
</comment>
<evidence type="ECO:0000256" key="10">
    <source>
        <dbReference type="ARBA" id="ARBA00023136"/>
    </source>
</evidence>
<evidence type="ECO:0000256" key="9">
    <source>
        <dbReference type="ARBA" id="ARBA00023128"/>
    </source>
</evidence>
<dbReference type="PANTHER" id="PTHR14269:SF60">
    <property type="entry name" value="CARDIOLIPIN SYNTHASE (CMP-FORMING)"/>
    <property type="match status" value="1"/>
</dbReference>
<proteinExistence type="inferred from homology"/>
<evidence type="ECO:0000256" key="2">
    <source>
        <dbReference type="ARBA" id="ARBA00010441"/>
    </source>
</evidence>
<comment type="catalytic activity">
    <reaction evidence="14">
        <text>a CDP-1,2-diacyl-sn-glycerol + a 1,2-diacyl-sn-glycero-3-phospho-(1'-sn-glycerol) = a cardiolipin + CMP + H(+)</text>
        <dbReference type="Rhea" id="RHEA:32931"/>
        <dbReference type="ChEBI" id="CHEBI:15378"/>
        <dbReference type="ChEBI" id="CHEBI:58332"/>
        <dbReference type="ChEBI" id="CHEBI:60377"/>
        <dbReference type="ChEBI" id="CHEBI:62237"/>
        <dbReference type="ChEBI" id="CHEBI:64716"/>
        <dbReference type="EC" id="2.7.8.41"/>
    </reaction>
</comment>
<keyword evidence="8" id="KW-0443">Lipid metabolism</keyword>
<protein>
    <recommendedName>
        <fullName evidence="13">cardiolipin synthase (CMP-forming)</fullName>
        <ecNumber evidence="13">2.7.8.41</ecNumber>
    </recommendedName>
</protein>
<sequence>MSPLIGTNMYFCSLNFGRTTCASRSLFRLIPLPKTSISLLTLDNRKNLSKRKPSKERFSINNKPNGKLFTRNEITKRGKIILENIGAARSSIKEKMDAIVEKENIWTIPNILCCARIIASPYLGYLIYHEEFNTAFVIMLLAGLTDLLDGLIARNFASQASKLGSFLDPMADKILISSLCISLTCVDLMPVFLTGLILSRDVALASAGFYIRYKSLPPPKTLVRYFDATHATAKLAPTGISKFNTTVQLGAVGIGLMSPVFGFLGHPHLDYLWYFTATTTIVSALSYVFTKDTYKILKKQK</sequence>
<feature type="transmembrane region" description="Helical" evidence="15">
    <location>
        <begin position="174"/>
        <end position="198"/>
    </location>
</feature>
<evidence type="ECO:0000256" key="6">
    <source>
        <dbReference type="ARBA" id="ARBA00022792"/>
    </source>
</evidence>
<evidence type="ECO:0000256" key="12">
    <source>
        <dbReference type="ARBA" id="ARBA00023264"/>
    </source>
</evidence>
<dbReference type="GO" id="GO:0005743">
    <property type="term" value="C:mitochondrial inner membrane"/>
    <property type="evidence" value="ECO:0007669"/>
    <property type="project" value="UniProtKB-SubCell"/>
</dbReference>
<keyword evidence="17" id="KW-1185">Reference proteome</keyword>
<dbReference type="InterPro" id="IPR050324">
    <property type="entry name" value="CDP-alcohol_PTase-I"/>
</dbReference>
<dbReference type="Pfam" id="PF01066">
    <property type="entry name" value="CDP-OH_P_transf"/>
    <property type="match status" value="1"/>
</dbReference>
<keyword evidence="11" id="KW-0594">Phospholipid biosynthesis</keyword>
<keyword evidence="9" id="KW-0496">Mitochondrion</keyword>
<dbReference type="PANTHER" id="PTHR14269">
    <property type="entry name" value="CDP-DIACYLGLYCEROL--GLYCEROL-3-PHOSPHATE 3-PHOSPHATIDYLTRANSFERASE-RELATED"/>
    <property type="match status" value="1"/>
</dbReference>
<feature type="transmembrane region" description="Helical" evidence="15">
    <location>
        <begin position="134"/>
        <end position="153"/>
    </location>
</feature>
<evidence type="ECO:0000256" key="11">
    <source>
        <dbReference type="ARBA" id="ARBA00023209"/>
    </source>
</evidence>
<feature type="transmembrane region" description="Helical" evidence="15">
    <location>
        <begin position="271"/>
        <end position="290"/>
    </location>
</feature>
<dbReference type="OrthoDB" id="10020554at2759"/>
<dbReference type="EMBL" id="OV725078">
    <property type="protein sequence ID" value="CAH1394194.1"/>
    <property type="molecule type" value="Genomic_DNA"/>
</dbReference>
<name>A0A9P0E5A9_NEZVI</name>
<evidence type="ECO:0000256" key="14">
    <source>
        <dbReference type="ARBA" id="ARBA00047433"/>
    </source>
</evidence>
<evidence type="ECO:0000256" key="1">
    <source>
        <dbReference type="ARBA" id="ARBA00004448"/>
    </source>
</evidence>
<evidence type="ECO:0000313" key="17">
    <source>
        <dbReference type="Proteomes" id="UP001152798"/>
    </source>
</evidence>
<keyword evidence="4" id="KW-0808">Transferase</keyword>